<dbReference type="Proteomes" id="UP000800200">
    <property type="component" value="Unassembled WGS sequence"/>
</dbReference>
<reference evidence="1" key="1">
    <citation type="journal article" date="2020" name="Stud. Mycol.">
        <title>101 Dothideomycetes genomes: a test case for predicting lifestyles and emergence of pathogens.</title>
        <authorList>
            <person name="Haridas S."/>
            <person name="Albert R."/>
            <person name="Binder M."/>
            <person name="Bloem J."/>
            <person name="Labutti K."/>
            <person name="Salamov A."/>
            <person name="Andreopoulos B."/>
            <person name="Baker S."/>
            <person name="Barry K."/>
            <person name="Bills G."/>
            <person name="Bluhm B."/>
            <person name="Cannon C."/>
            <person name="Castanera R."/>
            <person name="Culley D."/>
            <person name="Daum C."/>
            <person name="Ezra D."/>
            <person name="Gonzalez J."/>
            <person name="Henrissat B."/>
            <person name="Kuo A."/>
            <person name="Liang C."/>
            <person name="Lipzen A."/>
            <person name="Lutzoni F."/>
            <person name="Magnuson J."/>
            <person name="Mondo S."/>
            <person name="Nolan M."/>
            <person name="Ohm R."/>
            <person name="Pangilinan J."/>
            <person name="Park H.-J."/>
            <person name="Ramirez L."/>
            <person name="Alfaro M."/>
            <person name="Sun H."/>
            <person name="Tritt A."/>
            <person name="Yoshinaga Y."/>
            <person name="Zwiers L.-H."/>
            <person name="Turgeon B."/>
            <person name="Goodwin S."/>
            <person name="Spatafora J."/>
            <person name="Crous P."/>
            <person name="Grigoriev I."/>
        </authorList>
    </citation>
    <scope>NUCLEOTIDE SEQUENCE</scope>
    <source>
        <strain evidence="1">CBS 207.26</strain>
    </source>
</reference>
<name>A0A6A6EBX3_9PEZI</name>
<dbReference type="AlphaFoldDB" id="A0A6A6EBX3"/>
<keyword evidence="2" id="KW-1185">Reference proteome</keyword>
<dbReference type="OrthoDB" id="5143345at2759"/>
<sequence length="179" mass="20324">MSNNQSSSVHEVYAPPPSPISDIHAKEIRLTRVIMQRTRFDADAFICIPLSNEPWRLWLVSVDQIESCDWYQLQSAPEIYVAGKCDDGKFYEVAVDKSYILLLEFNGFDCKFDSDPTKLADTAARVHGKWVAKPRAEARFLRNAVKAIQSGRDRGLELCPSNNLAHTWRSQGRHAELSN</sequence>
<evidence type="ECO:0000313" key="1">
    <source>
        <dbReference type="EMBL" id="KAF2188059.1"/>
    </source>
</evidence>
<gene>
    <name evidence="1" type="ORF">K469DRAFT_685380</name>
</gene>
<dbReference type="EMBL" id="ML994625">
    <property type="protein sequence ID" value="KAF2188059.1"/>
    <property type="molecule type" value="Genomic_DNA"/>
</dbReference>
<organism evidence="1 2">
    <name type="scientific">Zopfia rhizophila CBS 207.26</name>
    <dbReference type="NCBI Taxonomy" id="1314779"/>
    <lineage>
        <taxon>Eukaryota</taxon>
        <taxon>Fungi</taxon>
        <taxon>Dikarya</taxon>
        <taxon>Ascomycota</taxon>
        <taxon>Pezizomycotina</taxon>
        <taxon>Dothideomycetes</taxon>
        <taxon>Dothideomycetes incertae sedis</taxon>
        <taxon>Zopfiaceae</taxon>
        <taxon>Zopfia</taxon>
    </lineage>
</organism>
<evidence type="ECO:0000313" key="2">
    <source>
        <dbReference type="Proteomes" id="UP000800200"/>
    </source>
</evidence>
<proteinExistence type="predicted"/>
<protein>
    <submittedName>
        <fullName evidence="1">Uncharacterized protein</fullName>
    </submittedName>
</protein>
<accession>A0A6A6EBX3</accession>